<keyword evidence="2" id="KW-1185">Reference proteome</keyword>
<accession>A7G772</accession>
<evidence type="ECO:0000313" key="2">
    <source>
        <dbReference type="Proteomes" id="UP000001986"/>
    </source>
</evidence>
<dbReference type="EMBL" id="AM412317">
    <property type="protein sequence ID" value="CAL84470.1"/>
    <property type="molecule type" value="Genomic_DNA"/>
</dbReference>
<protein>
    <submittedName>
        <fullName evidence="1">Uncharacterized protein</fullName>
    </submittedName>
</protein>
<sequence length="44" mass="5234">MYDSLSFYKLNAIVLYTLNKEIIITAFKGIKIKNTFSENRYLKK</sequence>
<dbReference type="KEGG" id="cbh:CLC_2802"/>
<name>A5I5Z0_CLOBH</name>
<evidence type="ECO:0000313" key="1">
    <source>
        <dbReference type="EMBL" id="CAL84470.1"/>
    </source>
</evidence>
<proteinExistence type="predicted"/>
<dbReference type="HOGENOM" id="CLU_3214280_0_0_9"/>
<reference evidence="1 2" key="1">
    <citation type="journal article" date="2007" name="Genome Res.">
        <title>Genome sequence of a proteolytic (Group I) Clostridium botulinum strain Hall A and comparative analysis of the clostridial genomes.</title>
        <authorList>
            <person name="Sebaihia M."/>
            <person name="Peck M.W."/>
            <person name="Minton N.P."/>
            <person name="Thomson N.R."/>
            <person name="Holden M.T.G."/>
            <person name="Mitchell W.J."/>
            <person name="Carter A.T."/>
            <person name="Bentley S.D."/>
            <person name="Mason D.R."/>
            <person name="Crossman L."/>
            <person name="Paul C.J."/>
            <person name="Ivens A."/>
            <person name="Wells-Bennik M.H.J."/>
            <person name="Davis I.J."/>
            <person name="Cerdeno-Tarraga A.M."/>
            <person name="Churcher C."/>
            <person name="Quail M.A."/>
            <person name="Chillingworth T."/>
            <person name="Feltwell T."/>
            <person name="Fraser A."/>
            <person name="Goodhead I."/>
            <person name="Hance Z."/>
            <person name="Jagels K."/>
            <person name="Larke N."/>
            <person name="Maddison M."/>
            <person name="Moule S."/>
            <person name="Mungall K."/>
            <person name="Norbertczak H."/>
            <person name="Rabbinowitsch E."/>
            <person name="Sanders M."/>
            <person name="Simmonds M."/>
            <person name="White B."/>
            <person name="Whithead S."/>
            <person name="Parkhill J."/>
        </authorList>
    </citation>
    <scope>NUCLEOTIDE SEQUENCE [LARGE SCALE GENOMIC DNA]</scope>
    <source>
        <strain evidence="2">Hall / ATCC 3502 / NCTC 13319 / Type A [Sanger]</strain>
    </source>
</reference>
<gene>
    <name evidence="1" type="ordered locus">CBO2906</name>
</gene>
<dbReference type="Proteomes" id="UP000001986">
    <property type="component" value="Chromosome"/>
</dbReference>
<accession>A5I5Z0</accession>
<dbReference type="AlphaFoldDB" id="A5I5Z0"/>
<organism evidence="1 2">
    <name type="scientific">Clostridium botulinum (strain Hall / ATCC 3502 / NCTC 13319 / Type A)</name>
    <dbReference type="NCBI Taxonomy" id="441771"/>
    <lineage>
        <taxon>Bacteria</taxon>
        <taxon>Bacillati</taxon>
        <taxon>Bacillota</taxon>
        <taxon>Clostridia</taxon>
        <taxon>Eubacteriales</taxon>
        <taxon>Clostridiaceae</taxon>
        <taxon>Clostridium</taxon>
    </lineage>
</organism>
<dbReference type="KEGG" id="cbo:CBO2906"/>